<organism evidence="1 2">
    <name type="scientific">Neophaeococcomyces mojaviensis</name>
    <dbReference type="NCBI Taxonomy" id="3383035"/>
    <lineage>
        <taxon>Eukaryota</taxon>
        <taxon>Fungi</taxon>
        <taxon>Dikarya</taxon>
        <taxon>Ascomycota</taxon>
        <taxon>Pezizomycotina</taxon>
        <taxon>Eurotiomycetes</taxon>
        <taxon>Chaetothyriomycetidae</taxon>
        <taxon>Chaetothyriales</taxon>
        <taxon>Chaetothyriales incertae sedis</taxon>
        <taxon>Neophaeococcomyces</taxon>
    </lineage>
</organism>
<sequence length="225" mass="23500">MRLLKLPRLLNAALALMLSITVLAAFETTLPIFVLDRFSWSPSATGLLFLGCVLPKALGPLAGYLIDRHGARVPVTASILVGATSLFLLRLVKSNEVSDRAILVSLLVVYNVAAAFIEVGMMSGIGVVAANVEQSLSQAESKSSIMGQGGALANMAFAGGLMLGPIIWGLAFQNLGWNGLTLIWGLAGLIGLPGTIAFAGNADTKTRKPKEKRSSSTTEHSGPVV</sequence>
<evidence type="ECO:0000313" key="1">
    <source>
        <dbReference type="EMBL" id="KAJ9659335.1"/>
    </source>
</evidence>
<comment type="caution">
    <text evidence="1">The sequence shown here is derived from an EMBL/GenBank/DDBJ whole genome shotgun (WGS) entry which is preliminary data.</text>
</comment>
<proteinExistence type="predicted"/>
<evidence type="ECO:0000313" key="2">
    <source>
        <dbReference type="Proteomes" id="UP001172386"/>
    </source>
</evidence>
<name>A0ACC3AC15_9EURO</name>
<accession>A0ACC3AC15</accession>
<dbReference type="EMBL" id="JAPDRQ010000041">
    <property type="protein sequence ID" value="KAJ9659335.1"/>
    <property type="molecule type" value="Genomic_DNA"/>
</dbReference>
<keyword evidence="2" id="KW-1185">Reference proteome</keyword>
<protein>
    <submittedName>
        <fullName evidence="1">Uncharacterized protein</fullName>
    </submittedName>
</protein>
<reference evidence="1" key="1">
    <citation type="submission" date="2022-10" db="EMBL/GenBank/DDBJ databases">
        <title>Culturing micro-colonial fungi from biological soil crusts in the Mojave desert and describing Neophaeococcomyces mojavensis, and introducing the new genera and species Taxawa tesnikishii.</title>
        <authorList>
            <person name="Kurbessoian T."/>
            <person name="Stajich J.E."/>
        </authorList>
    </citation>
    <scope>NUCLEOTIDE SEQUENCE</scope>
    <source>
        <strain evidence="1">JES_112</strain>
    </source>
</reference>
<gene>
    <name evidence="1" type="ORF">H2198_003211</name>
</gene>
<dbReference type="Proteomes" id="UP001172386">
    <property type="component" value="Unassembled WGS sequence"/>
</dbReference>